<evidence type="ECO:0000313" key="1">
    <source>
        <dbReference type="EMBL" id="AUE23099.1"/>
    </source>
</evidence>
<dbReference type="InterPro" id="IPR036412">
    <property type="entry name" value="HAD-like_sf"/>
</dbReference>
<reference evidence="1 2" key="1">
    <citation type="submission" date="2017-10" db="EMBL/GenBank/DDBJ databases">
        <title>Antibacterial composition for extension of chilled fish shelf life and decreasing of risk of food-borne infections, bacteriophage strains for its preparation.</title>
        <authorList>
            <person name="Zulkarneev E.R."/>
            <person name="Aleshkin A.V."/>
            <person name="Rubalsky O.V."/>
            <person name="Kiseleva I.A."/>
            <person name="Rubalskii E.O."/>
            <person name="Lebedev S.N."/>
        </authorList>
    </citation>
    <scope>NUCLEOTIDE SEQUENCE [LARGE SCALE GENOMIC DNA]</scope>
</reference>
<dbReference type="InterPro" id="IPR023214">
    <property type="entry name" value="HAD_sf"/>
</dbReference>
<organism evidence="1 2">
    <name type="scientific">Citrobacter phage CF1 ERZ-2017</name>
    <dbReference type="NCBI Taxonomy" id="2267236"/>
    <lineage>
        <taxon>Viruses</taxon>
        <taxon>Duplodnaviria</taxon>
        <taxon>Heunggongvirae</taxon>
        <taxon>Uroviricota</taxon>
        <taxon>Caudoviricetes</taxon>
        <taxon>Pantevenvirales</taxon>
        <taxon>Straboviridae</taxon>
        <taxon>Tevenvirinae</taxon>
        <taxon>Moonvirus</taxon>
        <taxon>Moonvirus cf1</taxon>
    </lineage>
</organism>
<proteinExistence type="predicted"/>
<dbReference type="Gene3D" id="3.40.50.1000">
    <property type="entry name" value="HAD superfamily/HAD-like"/>
    <property type="match status" value="1"/>
</dbReference>
<sequence length="287" mass="33306">MFLQEPKPVITTDVDGILIKWQSGLPYFAQKYDLPLDEILKTIASDSFVSPAKLFNCSEEFASKLLMKYNNSDFIRYLSAYDDALKVVNELKKHYDFVAVTALGNSVDAHLNRQFNLSALFPGAFKDIYVCDYNESKDHLLTRVLEKYGERVVCYVDDLGKHIDSAIEVMCHLKDFKTFYLPRGERDHLPSHSGTAHHTVKNWYEIKDILMSDSSSKMVEQFRKMVDEFNKPARPSDRDFWKHQLPEFKPDYFNPTRPWQRPYPNYGVGTGIEYLMNQPTSVVNCKV</sequence>
<dbReference type="EMBL" id="MG250484">
    <property type="protein sequence ID" value="AUE23099.1"/>
    <property type="molecule type" value="Genomic_DNA"/>
</dbReference>
<protein>
    <submittedName>
        <fullName evidence="1">Uncharacterized protein</fullName>
    </submittedName>
</protein>
<evidence type="ECO:0000313" key="2">
    <source>
        <dbReference type="Proteomes" id="UP000240395"/>
    </source>
</evidence>
<gene>
    <name evidence="1" type="ORF">Cf1_00236</name>
</gene>
<dbReference type="SUPFAM" id="SSF56784">
    <property type="entry name" value="HAD-like"/>
    <property type="match status" value="1"/>
</dbReference>
<name>A0A2H4YG11_9CAUD</name>
<dbReference type="Proteomes" id="UP000240395">
    <property type="component" value="Segment"/>
</dbReference>
<keyword evidence="2" id="KW-1185">Reference proteome</keyword>
<accession>A0A2H4YG11</accession>